<keyword evidence="3" id="KW-0238">DNA-binding</keyword>
<feature type="region of interest" description="Disordered" evidence="6">
    <location>
        <begin position="1"/>
        <end position="38"/>
    </location>
</feature>
<dbReference type="AlphaFoldDB" id="J9VXX0"/>
<dbReference type="InterPro" id="IPR051127">
    <property type="entry name" value="Fungal_SecMet_Regulators"/>
</dbReference>
<keyword evidence="9" id="KW-1185">Reference proteome</keyword>
<accession>J9VXX0</accession>
<dbReference type="Gene3D" id="4.10.240.10">
    <property type="entry name" value="Zn(2)-C6 fungal-type DNA-binding domain"/>
    <property type="match status" value="1"/>
</dbReference>
<dbReference type="Pfam" id="PF04082">
    <property type="entry name" value="Fungal_trans"/>
    <property type="match status" value="1"/>
</dbReference>
<keyword evidence="5" id="KW-0539">Nucleus</keyword>
<evidence type="ECO:0000256" key="2">
    <source>
        <dbReference type="ARBA" id="ARBA00023015"/>
    </source>
</evidence>
<dbReference type="CDD" id="cd00067">
    <property type="entry name" value="GAL4"/>
    <property type="match status" value="1"/>
</dbReference>
<dbReference type="GO" id="GO:0000978">
    <property type="term" value="F:RNA polymerase II cis-regulatory region sequence-specific DNA binding"/>
    <property type="evidence" value="ECO:0007669"/>
    <property type="project" value="TreeGrafter"/>
</dbReference>
<evidence type="ECO:0000256" key="6">
    <source>
        <dbReference type="SAM" id="MobiDB-lite"/>
    </source>
</evidence>
<dbReference type="InterPro" id="IPR007219">
    <property type="entry name" value="XnlR_reg_dom"/>
</dbReference>
<dbReference type="PANTHER" id="PTHR47424:SF3">
    <property type="entry name" value="REGULATORY PROTEIN GAL4"/>
    <property type="match status" value="1"/>
</dbReference>
<feature type="compositionally biased region" description="Polar residues" evidence="6">
    <location>
        <begin position="14"/>
        <end position="27"/>
    </location>
</feature>
<dbReference type="PANTHER" id="PTHR47424">
    <property type="entry name" value="REGULATORY PROTEIN GAL4"/>
    <property type="match status" value="1"/>
</dbReference>
<evidence type="ECO:0000256" key="4">
    <source>
        <dbReference type="ARBA" id="ARBA00023163"/>
    </source>
</evidence>
<dbReference type="GO" id="GO:0000981">
    <property type="term" value="F:DNA-binding transcription factor activity, RNA polymerase II-specific"/>
    <property type="evidence" value="ECO:0007669"/>
    <property type="project" value="InterPro"/>
</dbReference>
<dbReference type="GO" id="GO:0006351">
    <property type="term" value="P:DNA-templated transcription"/>
    <property type="evidence" value="ECO:0007669"/>
    <property type="project" value="InterPro"/>
</dbReference>
<proteinExistence type="predicted"/>
<dbReference type="InterPro" id="IPR001138">
    <property type="entry name" value="Zn2Cys6_DnaBD"/>
</dbReference>
<dbReference type="CDD" id="cd12148">
    <property type="entry name" value="fungal_TF_MHR"/>
    <property type="match status" value="1"/>
</dbReference>
<dbReference type="KEGG" id="cng:CNAG_04768"/>
<evidence type="ECO:0000313" key="8">
    <source>
        <dbReference type="EMBL" id="AFR97449.2"/>
    </source>
</evidence>
<dbReference type="InterPro" id="IPR036864">
    <property type="entry name" value="Zn2-C6_fun-type_DNA-bd_sf"/>
</dbReference>
<evidence type="ECO:0000259" key="7">
    <source>
        <dbReference type="PROSITE" id="PS50048"/>
    </source>
</evidence>
<dbReference type="RefSeq" id="XP_012051967.1">
    <property type="nucleotide sequence ID" value="XM_012196577.1"/>
</dbReference>
<dbReference type="VEuPathDB" id="FungiDB:CNAG_04768"/>
<evidence type="ECO:0000313" key="9">
    <source>
        <dbReference type="Proteomes" id="UP000010091"/>
    </source>
</evidence>
<dbReference type="GO" id="GO:0000435">
    <property type="term" value="P:positive regulation of transcription from RNA polymerase II promoter by galactose"/>
    <property type="evidence" value="ECO:0007669"/>
    <property type="project" value="TreeGrafter"/>
</dbReference>
<feature type="compositionally biased region" description="Basic and acidic residues" evidence="6">
    <location>
        <begin position="1"/>
        <end position="12"/>
    </location>
</feature>
<evidence type="ECO:0000256" key="1">
    <source>
        <dbReference type="ARBA" id="ARBA00022723"/>
    </source>
</evidence>
<reference evidence="8 9" key="1">
    <citation type="journal article" date="2014" name="PLoS Genet.">
        <title>Analysis of the genome and transcriptome of Cryptococcus neoformans var. grubii reveals complex RNA expression and microevolution leading to virulence attenuation.</title>
        <authorList>
            <person name="Janbon G."/>
            <person name="Ormerod K.L."/>
            <person name="Paulet D."/>
            <person name="Byrnes E.J.III."/>
            <person name="Yadav V."/>
            <person name="Chatterjee G."/>
            <person name="Mullapudi N."/>
            <person name="Hon C.C."/>
            <person name="Billmyre R.B."/>
            <person name="Brunel F."/>
            <person name="Bahn Y.S."/>
            <person name="Chen W."/>
            <person name="Chen Y."/>
            <person name="Chow E.W."/>
            <person name="Coppee J.Y."/>
            <person name="Floyd-Averette A."/>
            <person name="Gaillardin C."/>
            <person name="Gerik K.J."/>
            <person name="Goldberg J."/>
            <person name="Gonzalez-Hilarion S."/>
            <person name="Gujja S."/>
            <person name="Hamlin J.L."/>
            <person name="Hsueh Y.P."/>
            <person name="Ianiri G."/>
            <person name="Jones S."/>
            <person name="Kodira C.D."/>
            <person name="Kozubowski L."/>
            <person name="Lam W."/>
            <person name="Marra M."/>
            <person name="Mesner L.D."/>
            <person name="Mieczkowski P.A."/>
            <person name="Moyrand F."/>
            <person name="Nielsen K."/>
            <person name="Proux C."/>
            <person name="Rossignol T."/>
            <person name="Schein J.E."/>
            <person name="Sun S."/>
            <person name="Wollschlaeger C."/>
            <person name="Wood I.A."/>
            <person name="Zeng Q."/>
            <person name="Neuveglise C."/>
            <person name="Newlon C.S."/>
            <person name="Perfect J.R."/>
            <person name="Lodge J.K."/>
            <person name="Idnurm A."/>
            <person name="Stajich J.E."/>
            <person name="Kronstad J.W."/>
            <person name="Sanyal K."/>
            <person name="Heitman J."/>
            <person name="Fraser J.A."/>
            <person name="Cuomo C.A."/>
            <person name="Dietrich F.S."/>
        </authorList>
    </citation>
    <scope>NUCLEOTIDE SEQUENCE [LARGE SCALE GENOMIC DNA]</scope>
    <source>
        <strain evidence="9">H99 / ATCC 208821 / CBS 10515 / FGSC 9487</strain>
    </source>
</reference>
<sequence length="960" mass="106957">MQQPKKSSDWQHQEAANSQMFPSSSGWQPDGRQEDVWATSSNIMTSQTEHISQMPSGSDMGHNAIERRSSDGSPLYTVYATGNQGGMHDQTSAAGMASEIGSFQRTDIVNNPQATQTSQEFDPSIEHRKSSLMTEATLKRGMACKFCRRRKLRCSAERPKCSSCIKYKQECEYRTEERPFSKVHPAQSQTGRMPPFSHQNLSHGFRPFLNTQPIGSTASDTPHLPQQQPVRSAPSGRLVDQSWQSLALRQPVVDFNYPVQTPNYSFPTPQMMPQVFSPPFDPSLPFPTYPQQPYMPEDPVHDRTSSSTQFPLVYLPQQPTVNPVVSSDLTIPIPQRENLSREVPAPVISTDSQFTVQSTYAVPSVPALPPINASSTAYPQTDPIILPTDIAKHPRSSVSPEAYDKSSATSASSRLGLPPDLHDSDPVDSLSDRLGEFLFGPGESTAAAKKIPSKEASEWQKKRRTGKGQTAEWIAGGKTMGEASDRTMLLSNSAEFDGLKDEHRNLLLDCFLAHVRLFFEMSIPRFRYRMTFMDKRRPSPALLNAMYLWATRLSQAPNSASMEERFFTEACRHLDAAAANCDRLIDAIRAAMLLSAYAYTNNRHHEGWLVAGIAVRLVLSTGIHRIPSLTFRAAPPTNPLLRTRSYLLPPPEDAIELAERVHAFWCIYSVDRCGALATGFPSSISDDDILTPFGRPLDDISSQNVTSGDDITVRDLFRNGPISASERDTWYIRWIKAVTILERASKLVFLEAEGDSDYSQAWADYLCLLSTPGAQSASPPPLYLNQPKYRNPKDYNECLFALNKLKTNLGVDGVSILERKKMADVEGAELVFATKLILLHHHFIVTDMLLHDINSTDADNSVAMQAARQSVDLIRSFPQIPAHEIDAEMVLVWCMVAKCLIKELERLSRSGDVISCKTVSDDVDVIINELYRVGEVMHMSCTQAKAMEEMKKMAFASQHV</sequence>
<feature type="domain" description="Zn(2)-C6 fungal-type" evidence="7">
    <location>
        <begin position="143"/>
        <end position="173"/>
    </location>
</feature>
<evidence type="ECO:0000256" key="3">
    <source>
        <dbReference type="ARBA" id="ARBA00023125"/>
    </source>
</evidence>
<protein>
    <recommendedName>
        <fullName evidence="7">Zn(2)-C6 fungal-type domain-containing protein</fullName>
    </recommendedName>
</protein>
<dbReference type="EMBL" id="CP003829">
    <property type="protein sequence ID" value="AFR97449.2"/>
    <property type="molecule type" value="Genomic_DNA"/>
</dbReference>
<dbReference type="HOGENOM" id="CLU_013750_0_0_1"/>
<dbReference type="Proteomes" id="UP000010091">
    <property type="component" value="Chromosome 10"/>
</dbReference>
<gene>
    <name evidence="8" type="ORF">CNAG_04768</name>
</gene>
<keyword evidence="4" id="KW-0804">Transcription</keyword>
<feature type="region of interest" description="Disordered" evidence="6">
    <location>
        <begin position="393"/>
        <end position="426"/>
    </location>
</feature>
<feature type="region of interest" description="Disordered" evidence="6">
    <location>
        <begin position="212"/>
        <end position="235"/>
    </location>
</feature>
<dbReference type="PROSITE" id="PS00463">
    <property type="entry name" value="ZN2_CY6_FUNGAL_1"/>
    <property type="match status" value="1"/>
</dbReference>
<dbReference type="GO" id="GO:0008270">
    <property type="term" value="F:zinc ion binding"/>
    <property type="evidence" value="ECO:0007669"/>
    <property type="project" value="InterPro"/>
</dbReference>
<dbReference type="SMART" id="SM00906">
    <property type="entry name" value="Fungal_trans"/>
    <property type="match status" value="1"/>
</dbReference>
<organism evidence="8 9">
    <name type="scientific">Cryptococcus neoformans (strain H99 / ATCC 208821 / CBS 10515 / FGSC 9487)</name>
    <name type="common">Cryptococcus neoformans var. grubii serotype A</name>
    <dbReference type="NCBI Taxonomy" id="235443"/>
    <lineage>
        <taxon>Eukaryota</taxon>
        <taxon>Fungi</taxon>
        <taxon>Dikarya</taxon>
        <taxon>Basidiomycota</taxon>
        <taxon>Agaricomycotina</taxon>
        <taxon>Tremellomycetes</taxon>
        <taxon>Tremellales</taxon>
        <taxon>Cryptococcaceae</taxon>
        <taxon>Cryptococcus</taxon>
        <taxon>Cryptococcus neoformans species complex</taxon>
    </lineage>
</organism>
<evidence type="ECO:0000256" key="5">
    <source>
        <dbReference type="ARBA" id="ARBA00023242"/>
    </source>
</evidence>
<dbReference type="Pfam" id="PF00172">
    <property type="entry name" value="Zn_clus"/>
    <property type="match status" value="1"/>
</dbReference>
<dbReference type="GeneID" id="23888150"/>
<dbReference type="GO" id="GO:0005634">
    <property type="term" value="C:nucleus"/>
    <property type="evidence" value="ECO:0007669"/>
    <property type="project" value="TreeGrafter"/>
</dbReference>
<feature type="compositionally biased region" description="Polar residues" evidence="6">
    <location>
        <begin position="212"/>
        <end position="230"/>
    </location>
</feature>
<dbReference type="SUPFAM" id="SSF57701">
    <property type="entry name" value="Zn2/Cys6 DNA-binding domain"/>
    <property type="match status" value="1"/>
</dbReference>
<dbReference type="PROSITE" id="PS50048">
    <property type="entry name" value="ZN2_CY6_FUNGAL_2"/>
    <property type="match status" value="1"/>
</dbReference>
<name>J9VXX0_CRYN9</name>
<keyword evidence="2" id="KW-0805">Transcription regulation</keyword>
<keyword evidence="1" id="KW-0479">Metal-binding</keyword>
<dbReference type="OrthoDB" id="2309723at2759"/>
<dbReference type="SMART" id="SM00066">
    <property type="entry name" value="GAL4"/>
    <property type="match status" value="1"/>
</dbReference>